<gene>
    <name evidence="2" type="ORF">LWI29_036472</name>
</gene>
<evidence type="ECO:0000313" key="3">
    <source>
        <dbReference type="Proteomes" id="UP001168877"/>
    </source>
</evidence>
<protein>
    <submittedName>
        <fullName evidence="2">Uncharacterized protein</fullName>
    </submittedName>
</protein>
<comment type="caution">
    <text evidence="2">The sequence shown here is derived from an EMBL/GenBank/DDBJ whole genome shotgun (WGS) entry which is preliminary data.</text>
</comment>
<reference evidence="2" key="2">
    <citation type="submission" date="2023-06" db="EMBL/GenBank/DDBJ databases">
        <authorList>
            <person name="Swenson N.G."/>
            <person name="Wegrzyn J.L."/>
            <person name="Mcevoy S.L."/>
        </authorList>
    </citation>
    <scope>NUCLEOTIDE SEQUENCE</scope>
    <source>
        <strain evidence="2">NS2018</strain>
        <tissue evidence="2">Leaf</tissue>
    </source>
</reference>
<feature type="compositionally biased region" description="Basic and acidic residues" evidence="1">
    <location>
        <begin position="85"/>
        <end position="96"/>
    </location>
</feature>
<name>A0AA39T2Z0_ACESA</name>
<sequence>MKKRRSFLSSIKKSVLSVCVGLAGHLPLLPHTYSTYSIGASMAKVEIDNYEEKKYTKSAWLVERRSREVLVWLKKEVGKSVIKQQNDKTHKADKRNSPRNQIIDC</sequence>
<reference evidence="2" key="1">
    <citation type="journal article" date="2022" name="Plant J.">
        <title>Strategies of tolerance reflected in two North American maple genomes.</title>
        <authorList>
            <person name="McEvoy S.L."/>
            <person name="Sezen U.U."/>
            <person name="Trouern-Trend A."/>
            <person name="McMahon S.M."/>
            <person name="Schaberg P.G."/>
            <person name="Yang J."/>
            <person name="Wegrzyn J.L."/>
            <person name="Swenson N.G."/>
        </authorList>
    </citation>
    <scope>NUCLEOTIDE SEQUENCE</scope>
    <source>
        <strain evidence="2">NS2018</strain>
    </source>
</reference>
<accession>A0AA39T2Z0</accession>
<evidence type="ECO:0000256" key="1">
    <source>
        <dbReference type="SAM" id="MobiDB-lite"/>
    </source>
</evidence>
<evidence type="ECO:0000313" key="2">
    <source>
        <dbReference type="EMBL" id="KAK0602734.1"/>
    </source>
</evidence>
<keyword evidence="3" id="KW-1185">Reference proteome</keyword>
<dbReference type="EMBL" id="JAUESC010000003">
    <property type="protein sequence ID" value="KAK0602734.1"/>
    <property type="molecule type" value="Genomic_DNA"/>
</dbReference>
<proteinExistence type="predicted"/>
<organism evidence="2 3">
    <name type="scientific">Acer saccharum</name>
    <name type="common">Sugar maple</name>
    <dbReference type="NCBI Taxonomy" id="4024"/>
    <lineage>
        <taxon>Eukaryota</taxon>
        <taxon>Viridiplantae</taxon>
        <taxon>Streptophyta</taxon>
        <taxon>Embryophyta</taxon>
        <taxon>Tracheophyta</taxon>
        <taxon>Spermatophyta</taxon>
        <taxon>Magnoliopsida</taxon>
        <taxon>eudicotyledons</taxon>
        <taxon>Gunneridae</taxon>
        <taxon>Pentapetalae</taxon>
        <taxon>rosids</taxon>
        <taxon>malvids</taxon>
        <taxon>Sapindales</taxon>
        <taxon>Sapindaceae</taxon>
        <taxon>Hippocastanoideae</taxon>
        <taxon>Acereae</taxon>
        <taxon>Acer</taxon>
    </lineage>
</organism>
<dbReference type="Proteomes" id="UP001168877">
    <property type="component" value="Unassembled WGS sequence"/>
</dbReference>
<dbReference type="AlphaFoldDB" id="A0AA39T2Z0"/>
<feature type="region of interest" description="Disordered" evidence="1">
    <location>
        <begin position="83"/>
        <end position="105"/>
    </location>
</feature>